<reference evidence="1" key="1">
    <citation type="journal article" date="2018" name="DNA Res.">
        <title>Multiple hybrid de novo genome assembly of finger millet, an orphan allotetraploid crop.</title>
        <authorList>
            <person name="Hatakeyama M."/>
            <person name="Aluri S."/>
            <person name="Balachadran M.T."/>
            <person name="Sivarajan S.R."/>
            <person name="Patrignani A."/>
            <person name="Gruter S."/>
            <person name="Poveda L."/>
            <person name="Shimizu-Inatsugi R."/>
            <person name="Baeten J."/>
            <person name="Francoijs K.J."/>
            <person name="Nataraja K.N."/>
            <person name="Reddy Y.A.N."/>
            <person name="Phadnis S."/>
            <person name="Ravikumar R.L."/>
            <person name="Schlapbach R."/>
            <person name="Sreeman S.M."/>
            <person name="Shimizu K.K."/>
        </authorList>
    </citation>
    <scope>NUCLEOTIDE SEQUENCE</scope>
</reference>
<evidence type="ECO:0000313" key="2">
    <source>
        <dbReference type="Proteomes" id="UP001054889"/>
    </source>
</evidence>
<keyword evidence="2" id="KW-1185">Reference proteome</keyword>
<dbReference type="EMBL" id="BQKI01000002">
    <property type="protein sequence ID" value="GJM87851.1"/>
    <property type="molecule type" value="Genomic_DNA"/>
</dbReference>
<protein>
    <submittedName>
        <fullName evidence="1">Uncharacterized protein</fullName>
    </submittedName>
</protein>
<dbReference type="AlphaFoldDB" id="A0AAV5BPG2"/>
<evidence type="ECO:0000313" key="1">
    <source>
        <dbReference type="EMBL" id="GJM87851.1"/>
    </source>
</evidence>
<comment type="caution">
    <text evidence="1">The sequence shown here is derived from an EMBL/GenBank/DDBJ whole genome shotgun (WGS) entry which is preliminary data.</text>
</comment>
<accession>A0AAV5BPG2</accession>
<dbReference type="Proteomes" id="UP001054889">
    <property type="component" value="Unassembled WGS sequence"/>
</dbReference>
<organism evidence="1 2">
    <name type="scientific">Eleusine coracana subsp. coracana</name>
    <dbReference type="NCBI Taxonomy" id="191504"/>
    <lineage>
        <taxon>Eukaryota</taxon>
        <taxon>Viridiplantae</taxon>
        <taxon>Streptophyta</taxon>
        <taxon>Embryophyta</taxon>
        <taxon>Tracheophyta</taxon>
        <taxon>Spermatophyta</taxon>
        <taxon>Magnoliopsida</taxon>
        <taxon>Liliopsida</taxon>
        <taxon>Poales</taxon>
        <taxon>Poaceae</taxon>
        <taxon>PACMAD clade</taxon>
        <taxon>Chloridoideae</taxon>
        <taxon>Cynodonteae</taxon>
        <taxon>Eleusininae</taxon>
        <taxon>Eleusine</taxon>
    </lineage>
</organism>
<sequence length="95" mass="10919">MPYSIANESRNCGPQMEIETQFFQHAILKRARKNRITHILDTQGNSVVTPQDIATIFTDYFQNLFALHLTNTADSHNHSHLVTIQEEFTMSTPDE</sequence>
<name>A0AAV5BPG2_ELECO</name>
<proteinExistence type="predicted"/>
<gene>
    <name evidence="1" type="primary">ga03846</name>
    <name evidence="1" type="ORF">PR202_ga03846</name>
</gene>
<reference evidence="1" key="2">
    <citation type="submission" date="2021-12" db="EMBL/GenBank/DDBJ databases">
        <title>Resequencing data analysis of finger millet.</title>
        <authorList>
            <person name="Hatakeyama M."/>
            <person name="Aluri S."/>
            <person name="Balachadran M.T."/>
            <person name="Sivarajan S.R."/>
            <person name="Poveda L."/>
            <person name="Shimizu-Inatsugi R."/>
            <person name="Schlapbach R."/>
            <person name="Sreeman S.M."/>
            <person name="Shimizu K.K."/>
        </authorList>
    </citation>
    <scope>NUCLEOTIDE SEQUENCE</scope>
</reference>